<dbReference type="AlphaFoldDB" id="A0A517NRK3"/>
<name>A0A517NRK3_9BACT</name>
<keyword evidence="2" id="KW-0808">Transferase</keyword>
<dbReference type="Gene3D" id="3.40.250.10">
    <property type="entry name" value="Rhodanese-like domain"/>
    <property type="match status" value="1"/>
</dbReference>
<proteinExistence type="predicted"/>
<gene>
    <name evidence="2" type="primary">pspE</name>
    <name evidence="2" type="ORF">K239x_17080</name>
</gene>
<dbReference type="PROSITE" id="PS51257">
    <property type="entry name" value="PROKAR_LIPOPROTEIN"/>
    <property type="match status" value="1"/>
</dbReference>
<keyword evidence="3" id="KW-1185">Reference proteome</keyword>
<feature type="domain" description="Rhodanese" evidence="1">
    <location>
        <begin position="40"/>
        <end position="125"/>
    </location>
</feature>
<dbReference type="EMBL" id="CP036526">
    <property type="protein sequence ID" value="QDT09757.1"/>
    <property type="molecule type" value="Genomic_DNA"/>
</dbReference>
<dbReference type="RefSeq" id="WP_145417348.1">
    <property type="nucleotide sequence ID" value="NZ_CP036526.1"/>
</dbReference>
<evidence type="ECO:0000313" key="2">
    <source>
        <dbReference type="EMBL" id="QDT09757.1"/>
    </source>
</evidence>
<dbReference type="Proteomes" id="UP000319817">
    <property type="component" value="Chromosome"/>
</dbReference>
<dbReference type="SUPFAM" id="SSF52821">
    <property type="entry name" value="Rhodanese/Cell cycle control phosphatase"/>
    <property type="match status" value="1"/>
</dbReference>
<dbReference type="InterPro" id="IPR036873">
    <property type="entry name" value="Rhodanese-like_dom_sf"/>
</dbReference>
<reference evidence="2 3" key="1">
    <citation type="submission" date="2019-02" db="EMBL/GenBank/DDBJ databases">
        <title>Deep-cultivation of Planctomycetes and their phenomic and genomic characterization uncovers novel biology.</title>
        <authorList>
            <person name="Wiegand S."/>
            <person name="Jogler M."/>
            <person name="Boedeker C."/>
            <person name="Pinto D."/>
            <person name="Vollmers J."/>
            <person name="Rivas-Marin E."/>
            <person name="Kohn T."/>
            <person name="Peeters S.H."/>
            <person name="Heuer A."/>
            <person name="Rast P."/>
            <person name="Oberbeckmann S."/>
            <person name="Bunk B."/>
            <person name="Jeske O."/>
            <person name="Meyerdierks A."/>
            <person name="Storesund J.E."/>
            <person name="Kallscheuer N."/>
            <person name="Luecker S."/>
            <person name="Lage O.M."/>
            <person name="Pohl T."/>
            <person name="Merkel B.J."/>
            <person name="Hornburger P."/>
            <person name="Mueller R.-W."/>
            <person name="Bruemmer F."/>
            <person name="Labrenz M."/>
            <person name="Spormann A.M."/>
            <person name="Op den Camp H."/>
            <person name="Overmann J."/>
            <person name="Amann R."/>
            <person name="Jetten M.S.M."/>
            <person name="Mascher T."/>
            <person name="Medema M.H."/>
            <person name="Devos D.P."/>
            <person name="Kaster A.-K."/>
            <person name="Ovreas L."/>
            <person name="Rohde M."/>
            <person name="Galperin M.Y."/>
            <person name="Jogler C."/>
        </authorList>
    </citation>
    <scope>NUCLEOTIDE SEQUENCE [LARGE SCALE GENOMIC DNA]</scope>
    <source>
        <strain evidence="2 3">K23_9</strain>
    </source>
</reference>
<dbReference type="GO" id="GO:0004792">
    <property type="term" value="F:thiosulfate-cyanide sulfurtransferase activity"/>
    <property type="evidence" value="ECO:0007669"/>
    <property type="project" value="UniProtKB-EC"/>
</dbReference>
<dbReference type="SMART" id="SM00450">
    <property type="entry name" value="RHOD"/>
    <property type="match status" value="1"/>
</dbReference>
<evidence type="ECO:0000313" key="3">
    <source>
        <dbReference type="Proteomes" id="UP000319817"/>
    </source>
</evidence>
<dbReference type="PANTHER" id="PTHR43031">
    <property type="entry name" value="FAD-DEPENDENT OXIDOREDUCTASE"/>
    <property type="match status" value="1"/>
</dbReference>
<sequence>MRTIFCLAIVFVVGCSTNETTQVSAPESTATTEPANDSLSLADKLVIDVRSQEEWDKGHFETAVHIPHTEIAERISEVTEDKDAQIVLYCAVGGRAGKAKTVLEGLGFSHVENAGGLDDLRKLAQ</sequence>
<evidence type="ECO:0000259" key="1">
    <source>
        <dbReference type="PROSITE" id="PS50206"/>
    </source>
</evidence>
<accession>A0A517NRK3</accession>
<dbReference type="InterPro" id="IPR050229">
    <property type="entry name" value="GlpE_sulfurtransferase"/>
</dbReference>
<dbReference type="PANTHER" id="PTHR43031:SF1">
    <property type="entry name" value="PYRIDINE NUCLEOTIDE-DISULPHIDE OXIDOREDUCTASE"/>
    <property type="match status" value="1"/>
</dbReference>
<protein>
    <submittedName>
        <fullName evidence="2">Thiosulfate sulfurtransferase PspE</fullName>
        <ecNumber evidence="2">2.8.1.1</ecNumber>
    </submittedName>
</protein>
<dbReference type="EC" id="2.8.1.1" evidence="2"/>
<dbReference type="OrthoDB" id="9800872at2"/>
<dbReference type="InterPro" id="IPR001763">
    <property type="entry name" value="Rhodanese-like_dom"/>
</dbReference>
<organism evidence="2 3">
    <name type="scientific">Stieleria marina</name>
    <dbReference type="NCBI Taxonomy" id="1930275"/>
    <lineage>
        <taxon>Bacteria</taxon>
        <taxon>Pseudomonadati</taxon>
        <taxon>Planctomycetota</taxon>
        <taxon>Planctomycetia</taxon>
        <taxon>Pirellulales</taxon>
        <taxon>Pirellulaceae</taxon>
        <taxon>Stieleria</taxon>
    </lineage>
</organism>
<dbReference type="CDD" id="cd00158">
    <property type="entry name" value="RHOD"/>
    <property type="match status" value="1"/>
</dbReference>
<dbReference type="PROSITE" id="PS50206">
    <property type="entry name" value="RHODANESE_3"/>
    <property type="match status" value="1"/>
</dbReference>
<dbReference type="Pfam" id="PF00581">
    <property type="entry name" value="Rhodanese"/>
    <property type="match status" value="1"/>
</dbReference>